<comment type="cofactor">
    <cofactor evidence="9">
        <name>Zn(2+)</name>
        <dbReference type="ChEBI" id="CHEBI:29105"/>
    </cofactor>
    <text evidence="9">Binds 1 zinc ion per subunit.</text>
</comment>
<feature type="domain" description="Deacetylase sirtuin-type" evidence="12">
    <location>
        <begin position="44"/>
        <end position="358"/>
    </location>
</feature>
<gene>
    <name evidence="13" type="ORF">CcCBS67573_g09278</name>
</gene>
<dbReference type="PIRSF" id="PIRSF037938">
    <property type="entry name" value="SIR2_euk"/>
    <property type="match status" value="1"/>
</dbReference>
<accession>A0A507E1I4</accession>
<proteinExistence type="inferred from homology"/>
<evidence type="ECO:0000256" key="8">
    <source>
        <dbReference type="PIRSR" id="PIRSR037938-2"/>
    </source>
</evidence>
<sequence length="420" mass="46177">MSQNNNITPPPAKGGAFSFSFNPFASRITAVTPREKKLLNPDLNILADNSLTAFVDMLKRNKLRRIVVMTGAGISTSAGIPDFRSPSTGLYANLAKYNLPYPEAVFSINFFRKSPQPFFTLAKELYPGCFRPTVCHYFIRLLAEEGMLLRCYTQNIDTLERVAGIDESYLVEAHGSFASAKCVGKYRKPEPIVVSTDVPSLQDETTTSDSDSDIFLEESDFKACGKEYSQDWVKGHVFDDKIPECERCQGIVKPNITFFGESLPKRFHAMTHSDFSQADALIVIGTSLQVQPFAGLINRVGAKVPRLLLNMELVGVDDGSKTHGFDFEGDRHEYRRDALFLGTADAGCEALADLMGLGDKLKDLVAREHAKLDCDEAADKEKSAPARTESDEKPEVAAAEVVAAAVAVDEVGEILNELKL</sequence>
<feature type="binding site" evidence="9">
    <location>
        <position position="245"/>
    </location>
    <ligand>
        <name>Zn(2+)</name>
        <dbReference type="ChEBI" id="CHEBI:29105"/>
    </ligand>
</feature>
<name>A0A507E1I4_9FUNG</name>
<dbReference type="InterPro" id="IPR029035">
    <property type="entry name" value="DHS-like_NAD/FAD-binding_dom"/>
</dbReference>
<dbReference type="STRING" id="246404.A0A507E1I4"/>
<feature type="binding site" evidence="9">
    <location>
        <position position="248"/>
    </location>
    <ligand>
        <name>Zn(2+)</name>
        <dbReference type="ChEBI" id="CHEBI:29105"/>
    </ligand>
</feature>
<dbReference type="SUPFAM" id="SSF52467">
    <property type="entry name" value="DHS-like NAD/FAD-binding domain"/>
    <property type="match status" value="1"/>
</dbReference>
<comment type="catalytic activity">
    <reaction evidence="6">
        <text>N(6)-acetyl-L-lysyl-[protein] + NAD(+) + H2O = 2''-O-acetyl-ADP-D-ribose + nicotinamide + L-lysyl-[protein]</text>
        <dbReference type="Rhea" id="RHEA:43636"/>
        <dbReference type="Rhea" id="RHEA-COMP:9752"/>
        <dbReference type="Rhea" id="RHEA-COMP:10731"/>
        <dbReference type="ChEBI" id="CHEBI:15377"/>
        <dbReference type="ChEBI" id="CHEBI:17154"/>
        <dbReference type="ChEBI" id="CHEBI:29969"/>
        <dbReference type="ChEBI" id="CHEBI:57540"/>
        <dbReference type="ChEBI" id="CHEBI:61930"/>
        <dbReference type="ChEBI" id="CHEBI:83767"/>
        <dbReference type="EC" id="2.3.1.286"/>
    </reaction>
</comment>
<evidence type="ECO:0000256" key="5">
    <source>
        <dbReference type="ARBA" id="ARBA00023027"/>
    </source>
</evidence>
<evidence type="ECO:0000313" key="13">
    <source>
        <dbReference type="EMBL" id="TPX57227.1"/>
    </source>
</evidence>
<dbReference type="Gene3D" id="3.40.50.1220">
    <property type="entry name" value="TPP-binding domain"/>
    <property type="match status" value="1"/>
</dbReference>
<evidence type="ECO:0000256" key="6">
    <source>
        <dbReference type="PIRNR" id="PIRNR037938"/>
    </source>
</evidence>
<dbReference type="InterPro" id="IPR026590">
    <property type="entry name" value="Ssirtuin_cat_dom"/>
</dbReference>
<keyword evidence="5 6" id="KW-0520">NAD</keyword>
<feature type="binding site" evidence="8">
    <location>
        <begin position="82"/>
        <end position="84"/>
    </location>
    <ligand>
        <name>NAD(+)</name>
        <dbReference type="ChEBI" id="CHEBI:57540"/>
    </ligand>
</feature>
<keyword evidence="4 6" id="KW-0862">Zinc</keyword>
<keyword evidence="2 6" id="KW-0808">Transferase</keyword>
<feature type="binding site" evidence="8">
    <location>
        <begin position="310"/>
        <end position="312"/>
    </location>
    <ligand>
        <name>NAD(+)</name>
        <dbReference type="ChEBI" id="CHEBI:57540"/>
    </ligand>
</feature>
<dbReference type="GO" id="GO:0070403">
    <property type="term" value="F:NAD+ binding"/>
    <property type="evidence" value="ECO:0007669"/>
    <property type="project" value="UniProtKB-UniRule"/>
</dbReference>
<dbReference type="GO" id="GO:0017136">
    <property type="term" value="F:histone deacetylase activity, NAD-dependent"/>
    <property type="evidence" value="ECO:0007669"/>
    <property type="project" value="InterPro"/>
</dbReference>
<comment type="caution">
    <text evidence="13">The sequence shown here is derived from an EMBL/GenBank/DDBJ whole genome shotgun (WGS) entry which is preliminary data.</text>
</comment>
<feature type="binding site" evidence="8">
    <location>
        <begin position="72"/>
        <end position="76"/>
    </location>
    <ligand>
        <name>NAD(+)</name>
        <dbReference type="ChEBI" id="CHEBI:57540"/>
    </ligand>
</feature>
<dbReference type="AlphaFoldDB" id="A0A507E1I4"/>
<reference evidence="13 14" key="1">
    <citation type="journal article" date="2019" name="Sci. Rep.">
        <title>Comparative genomics of chytrid fungi reveal insights into the obligate biotrophic and pathogenic lifestyle of Synchytrium endobioticum.</title>
        <authorList>
            <person name="van de Vossenberg B.T.L.H."/>
            <person name="Warris S."/>
            <person name="Nguyen H.D.T."/>
            <person name="van Gent-Pelzer M.P.E."/>
            <person name="Joly D.L."/>
            <person name="van de Geest H.C."/>
            <person name="Bonants P.J.M."/>
            <person name="Smith D.S."/>
            <person name="Levesque C.A."/>
            <person name="van der Lee T.A.J."/>
        </authorList>
    </citation>
    <scope>NUCLEOTIDE SEQUENCE [LARGE SCALE GENOMIC DNA]</scope>
    <source>
        <strain evidence="13 14">CBS 675.73</strain>
    </source>
</reference>
<dbReference type="EMBL" id="QEAP01000776">
    <property type="protein sequence ID" value="TPX57227.1"/>
    <property type="molecule type" value="Genomic_DNA"/>
</dbReference>
<dbReference type="InterPro" id="IPR050134">
    <property type="entry name" value="NAD-dep_sirtuin_deacylases"/>
</dbReference>
<dbReference type="GO" id="GO:0008270">
    <property type="term" value="F:zinc ion binding"/>
    <property type="evidence" value="ECO:0007669"/>
    <property type="project" value="UniProtKB-UniRule"/>
</dbReference>
<evidence type="ECO:0000256" key="1">
    <source>
        <dbReference type="ARBA" id="ARBA00006924"/>
    </source>
</evidence>
<evidence type="ECO:0000256" key="7">
    <source>
        <dbReference type="PIRSR" id="PIRSR037938-1"/>
    </source>
</evidence>
<keyword evidence="3 6" id="KW-0479">Metal-binding</keyword>
<dbReference type="Proteomes" id="UP000320333">
    <property type="component" value="Unassembled WGS sequence"/>
</dbReference>
<dbReference type="OrthoDB" id="420264at2759"/>
<evidence type="ECO:0000256" key="3">
    <source>
        <dbReference type="ARBA" id="ARBA00022723"/>
    </source>
</evidence>
<dbReference type="InterPro" id="IPR017328">
    <property type="entry name" value="Sirtuin_class_I"/>
</dbReference>
<evidence type="ECO:0000256" key="9">
    <source>
        <dbReference type="PIRSR" id="PIRSR037938-3"/>
    </source>
</evidence>
<dbReference type="PROSITE" id="PS50305">
    <property type="entry name" value="SIRTUIN"/>
    <property type="match status" value="1"/>
</dbReference>
<evidence type="ECO:0000256" key="10">
    <source>
        <dbReference type="PROSITE-ProRule" id="PRU00236"/>
    </source>
</evidence>
<dbReference type="CDD" id="cd01408">
    <property type="entry name" value="SIRT1"/>
    <property type="match status" value="1"/>
</dbReference>
<evidence type="ECO:0000313" key="14">
    <source>
        <dbReference type="Proteomes" id="UP000320333"/>
    </source>
</evidence>
<comment type="caution">
    <text evidence="10">Lacks conserved residue(s) required for the propagation of feature annotation.</text>
</comment>
<organism evidence="13 14">
    <name type="scientific">Chytriomyces confervae</name>
    <dbReference type="NCBI Taxonomy" id="246404"/>
    <lineage>
        <taxon>Eukaryota</taxon>
        <taxon>Fungi</taxon>
        <taxon>Fungi incertae sedis</taxon>
        <taxon>Chytridiomycota</taxon>
        <taxon>Chytridiomycota incertae sedis</taxon>
        <taxon>Chytridiomycetes</taxon>
        <taxon>Chytridiales</taxon>
        <taxon>Chytriomycetaceae</taxon>
        <taxon>Chytriomyces</taxon>
    </lineage>
</organism>
<dbReference type="InterPro" id="IPR003000">
    <property type="entry name" value="Sirtuin"/>
</dbReference>
<dbReference type="Pfam" id="PF02146">
    <property type="entry name" value="SIR2"/>
    <property type="match status" value="2"/>
</dbReference>
<feature type="binding site" evidence="9">
    <location>
        <position position="182"/>
    </location>
    <ligand>
        <name>Zn(2+)</name>
        <dbReference type="ChEBI" id="CHEBI:29105"/>
    </ligand>
</feature>
<protein>
    <recommendedName>
        <fullName evidence="6">NAD-dependent protein deacetylase</fullName>
        <ecNumber evidence="6">2.3.1.286</ecNumber>
    </recommendedName>
</protein>
<dbReference type="Gene3D" id="3.30.1600.10">
    <property type="entry name" value="SIR2/SIRT2 'Small Domain"/>
    <property type="match status" value="1"/>
</dbReference>
<dbReference type="EC" id="2.3.1.286" evidence="6"/>
<evidence type="ECO:0000256" key="4">
    <source>
        <dbReference type="ARBA" id="ARBA00022833"/>
    </source>
</evidence>
<keyword evidence="14" id="KW-1185">Reference proteome</keyword>
<feature type="active site" description="Proton acceptor" evidence="7">
    <location>
        <position position="174"/>
    </location>
</feature>
<feature type="region of interest" description="Disordered" evidence="11">
    <location>
        <begin position="376"/>
        <end position="395"/>
    </location>
</feature>
<evidence type="ECO:0000256" key="2">
    <source>
        <dbReference type="ARBA" id="ARBA00022679"/>
    </source>
</evidence>
<dbReference type="InterPro" id="IPR026591">
    <property type="entry name" value="Sirtuin_cat_small_dom_sf"/>
</dbReference>
<dbReference type="PANTHER" id="PTHR11085">
    <property type="entry name" value="NAD-DEPENDENT PROTEIN DEACYLASE SIRTUIN-5, MITOCHONDRIAL-RELATED"/>
    <property type="match status" value="1"/>
</dbReference>
<evidence type="ECO:0000256" key="11">
    <source>
        <dbReference type="SAM" id="MobiDB-lite"/>
    </source>
</evidence>
<feature type="binding site" evidence="8">
    <location>
        <begin position="286"/>
        <end position="287"/>
    </location>
    <ligand>
        <name>NAD(+)</name>
        <dbReference type="ChEBI" id="CHEBI:57540"/>
    </ligand>
</feature>
<feature type="binding site" evidence="8">
    <location>
        <begin position="154"/>
        <end position="157"/>
    </location>
    <ligand>
        <name>NAD(+)</name>
        <dbReference type="ChEBI" id="CHEBI:57540"/>
    </ligand>
</feature>
<evidence type="ECO:0000259" key="12">
    <source>
        <dbReference type="PROSITE" id="PS50305"/>
    </source>
</evidence>
<comment type="similarity">
    <text evidence="1 6">Belongs to the sirtuin family. Class I subfamily.</text>
</comment>
<dbReference type="GO" id="GO:0005634">
    <property type="term" value="C:nucleus"/>
    <property type="evidence" value="ECO:0007669"/>
    <property type="project" value="TreeGrafter"/>
</dbReference>
<dbReference type="PANTHER" id="PTHR11085:SF6">
    <property type="entry name" value="NAD-DEPENDENT PROTEIN DEACETYLASE SIRTUIN-2"/>
    <property type="match status" value="1"/>
</dbReference>